<proteinExistence type="inferred from homology"/>
<evidence type="ECO:0000256" key="10">
    <source>
        <dbReference type="ARBA" id="ARBA00023114"/>
    </source>
</evidence>
<reference evidence="18" key="1">
    <citation type="submission" date="2017-02" db="EMBL/GenBank/DDBJ databases">
        <title>Comparative genomics and description of representatives of a novel lineage of planctomycetes thriving in anoxic sediments.</title>
        <authorList>
            <person name="Spring S."/>
            <person name="Bunk B."/>
            <person name="Sproer C."/>
        </authorList>
    </citation>
    <scope>NUCLEOTIDE SEQUENCE [LARGE SCALE GENOMIC DNA]</scope>
    <source>
        <strain evidence="18">ST-NAGAB-D1</strain>
    </source>
</reference>
<name>A0A1U9NNU2_9BACT</name>
<dbReference type="PANTHER" id="PTHR33619">
    <property type="entry name" value="POLYSACCHARIDE EXPORT PROTEIN GFCE-RELATED"/>
    <property type="match status" value="1"/>
</dbReference>
<evidence type="ECO:0000256" key="13">
    <source>
        <dbReference type="ARBA" id="ARBA00023237"/>
    </source>
</evidence>
<dbReference type="STRING" id="1936003.STSP2_02657"/>
<keyword evidence="14" id="KW-0449">Lipoprotein</keyword>
<dbReference type="Gene3D" id="3.10.560.10">
    <property type="entry name" value="Outer membrane lipoprotein wza domain like"/>
    <property type="match status" value="1"/>
</dbReference>
<comment type="similarity">
    <text evidence="2">Belongs to the BexD/CtrA/VexA family.</text>
</comment>
<keyword evidence="8" id="KW-0625">Polysaccharide transport</keyword>
<evidence type="ECO:0000256" key="5">
    <source>
        <dbReference type="ARBA" id="ARBA00022597"/>
    </source>
</evidence>
<keyword evidence="13" id="KW-0998">Cell outer membrane</keyword>
<dbReference type="Gene3D" id="3.30.1950.10">
    <property type="entry name" value="wza like domain"/>
    <property type="match status" value="1"/>
</dbReference>
<evidence type="ECO:0000256" key="9">
    <source>
        <dbReference type="ARBA" id="ARBA00023065"/>
    </source>
</evidence>
<evidence type="ECO:0000256" key="7">
    <source>
        <dbReference type="ARBA" id="ARBA00022729"/>
    </source>
</evidence>
<feature type="domain" description="Polysaccharide export protein N-terminal" evidence="15">
    <location>
        <begin position="42"/>
        <end position="119"/>
    </location>
</feature>
<dbReference type="PROSITE" id="PS51257">
    <property type="entry name" value="PROKAR_LIPOPROTEIN"/>
    <property type="match status" value="1"/>
</dbReference>
<evidence type="ECO:0000256" key="2">
    <source>
        <dbReference type="ARBA" id="ARBA00009450"/>
    </source>
</evidence>
<keyword evidence="10" id="KW-0626">Porin</keyword>
<dbReference type="InterPro" id="IPR049712">
    <property type="entry name" value="Poly_export"/>
</dbReference>
<evidence type="ECO:0000256" key="12">
    <source>
        <dbReference type="ARBA" id="ARBA00023139"/>
    </source>
</evidence>
<dbReference type="AlphaFoldDB" id="A0A1U9NNU2"/>
<dbReference type="Proteomes" id="UP000189674">
    <property type="component" value="Chromosome"/>
</dbReference>
<comment type="subcellular location">
    <subcellularLocation>
        <location evidence="1">Cell outer membrane</location>
        <topology evidence="1">Multi-pass membrane protein</topology>
    </subcellularLocation>
</comment>
<dbReference type="KEGG" id="alus:STSP2_02657"/>
<dbReference type="GO" id="GO:0046930">
    <property type="term" value="C:pore complex"/>
    <property type="evidence" value="ECO:0007669"/>
    <property type="project" value="UniProtKB-KW"/>
</dbReference>
<evidence type="ECO:0000259" key="15">
    <source>
        <dbReference type="Pfam" id="PF02563"/>
    </source>
</evidence>
<evidence type="ECO:0000313" key="17">
    <source>
        <dbReference type="EMBL" id="AQT69467.1"/>
    </source>
</evidence>
<evidence type="ECO:0000256" key="3">
    <source>
        <dbReference type="ARBA" id="ARBA00022448"/>
    </source>
</evidence>
<dbReference type="Pfam" id="PF22461">
    <property type="entry name" value="SLBB_2"/>
    <property type="match status" value="1"/>
</dbReference>
<evidence type="ECO:0000256" key="11">
    <source>
        <dbReference type="ARBA" id="ARBA00023136"/>
    </source>
</evidence>
<keyword evidence="6" id="KW-0812">Transmembrane</keyword>
<dbReference type="GO" id="GO:0006811">
    <property type="term" value="P:monoatomic ion transport"/>
    <property type="evidence" value="ECO:0007669"/>
    <property type="project" value="UniProtKB-KW"/>
</dbReference>
<keyword evidence="11" id="KW-0472">Membrane</keyword>
<dbReference type="InterPro" id="IPR054765">
    <property type="entry name" value="SLBB_dom"/>
</dbReference>
<keyword evidence="4" id="KW-1134">Transmembrane beta strand</keyword>
<dbReference type="Pfam" id="PF02563">
    <property type="entry name" value="Poly_export"/>
    <property type="match status" value="1"/>
</dbReference>
<evidence type="ECO:0000313" key="18">
    <source>
        <dbReference type="Proteomes" id="UP000189674"/>
    </source>
</evidence>
<feature type="domain" description="SLBB" evidence="16">
    <location>
        <begin position="127"/>
        <end position="208"/>
    </location>
</feature>
<keyword evidence="3" id="KW-0813">Transport</keyword>
<dbReference type="EMBL" id="CP019791">
    <property type="protein sequence ID" value="AQT69467.1"/>
    <property type="molecule type" value="Genomic_DNA"/>
</dbReference>
<dbReference type="PANTHER" id="PTHR33619:SF3">
    <property type="entry name" value="POLYSACCHARIDE EXPORT PROTEIN GFCE-RELATED"/>
    <property type="match status" value="1"/>
</dbReference>
<evidence type="ECO:0000256" key="4">
    <source>
        <dbReference type="ARBA" id="ARBA00022452"/>
    </source>
</evidence>
<sequence length="245" mass="26940">MKFQEMIISVILVPCLILTTGCFSSNPEDINAFLMPDQAEIAAQNYLLRPPDRIVIHCTSIPELHEQEQAIRPDGKIAFQDIGELKVAGKTPNEVSGILKDRLSKLYKLTGDIPVDVRVAEYRSAAYYVFGEVNFPGAKPFTGRDTVLSAISKSRPTGSSWSERVQIIRPSSDPEERPKIFEVNLNRMLAHGDTSKNVLLQEGDMIYVPPTILAASAEVIEEIVRPVGRAFAPVNITQTGGDGGF</sequence>
<evidence type="ECO:0000256" key="8">
    <source>
        <dbReference type="ARBA" id="ARBA00023047"/>
    </source>
</evidence>
<evidence type="ECO:0000256" key="1">
    <source>
        <dbReference type="ARBA" id="ARBA00004571"/>
    </source>
</evidence>
<evidence type="ECO:0000256" key="14">
    <source>
        <dbReference type="ARBA" id="ARBA00023288"/>
    </source>
</evidence>
<dbReference type="OrthoDB" id="279464at2"/>
<dbReference type="GO" id="GO:0015159">
    <property type="term" value="F:polysaccharide transmembrane transporter activity"/>
    <property type="evidence" value="ECO:0007669"/>
    <property type="project" value="InterPro"/>
</dbReference>
<accession>A0A1U9NNU2</accession>
<dbReference type="GO" id="GO:0009279">
    <property type="term" value="C:cell outer membrane"/>
    <property type="evidence" value="ECO:0007669"/>
    <property type="project" value="UniProtKB-SubCell"/>
</dbReference>
<protein>
    <submittedName>
        <fullName evidence="17">Polysaccharide export protein Wza</fullName>
    </submittedName>
</protein>
<evidence type="ECO:0000256" key="6">
    <source>
        <dbReference type="ARBA" id="ARBA00022692"/>
    </source>
</evidence>
<keyword evidence="5" id="KW-0762">Sugar transport</keyword>
<keyword evidence="18" id="KW-1185">Reference proteome</keyword>
<dbReference type="RefSeq" id="WP_146663152.1">
    <property type="nucleotide sequence ID" value="NZ_CP019791.1"/>
</dbReference>
<organism evidence="17 18">
    <name type="scientific">Anaerohalosphaera lusitana</name>
    <dbReference type="NCBI Taxonomy" id="1936003"/>
    <lineage>
        <taxon>Bacteria</taxon>
        <taxon>Pseudomonadati</taxon>
        <taxon>Planctomycetota</taxon>
        <taxon>Phycisphaerae</taxon>
        <taxon>Sedimentisphaerales</taxon>
        <taxon>Anaerohalosphaeraceae</taxon>
        <taxon>Anaerohalosphaera</taxon>
    </lineage>
</organism>
<keyword evidence="12" id="KW-0564">Palmitate</keyword>
<dbReference type="GO" id="GO:0015288">
    <property type="term" value="F:porin activity"/>
    <property type="evidence" value="ECO:0007669"/>
    <property type="project" value="UniProtKB-KW"/>
</dbReference>
<keyword evidence="7" id="KW-0732">Signal</keyword>
<dbReference type="InterPro" id="IPR003715">
    <property type="entry name" value="Poly_export_N"/>
</dbReference>
<evidence type="ECO:0000259" key="16">
    <source>
        <dbReference type="Pfam" id="PF22461"/>
    </source>
</evidence>
<keyword evidence="9" id="KW-0406">Ion transport</keyword>
<gene>
    <name evidence="17" type="ORF">STSP2_02657</name>
</gene>